<dbReference type="Proteomes" id="UP000297540">
    <property type="component" value="Unassembled WGS sequence"/>
</dbReference>
<feature type="signal peptide" evidence="1">
    <location>
        <begin position="1"/>
        <end position="19"/>
    </location>
</feature>
<gene>
    <name evidence="2" type="ORF">E2R66_22370</name>
</gene>
<dbReference type="AlphaFoldDB" id="A0A4Y8S675"/>
<sequence length="163" mass="17579">MKQSIKLLVLLLLPAAVYAQDPAVVKKQATVVADALVKGDYATVVNHTYPKALQLGGGKAKMLQMMTTGMQQMAAQGVSFESATVGTPSKFYKAGTEIHCLVPEHISMKVGGSTMKVNSNLLAVSSNKGKTWSFLDLNKNTIAMVPKLFPNFNKDLKLPEPKQ</sequence>
<evidence type="ECO:0008006" key="4">
    <source>
        <dbReference type="Google" id="ProtNLM"/>
    </source>
</evidence>
<feature type="chain" id="PRO_5021311693" description="Nuclear transport factor 2 family protein" evidence="1">
    <location>
        <begin position="20"/>
        <end position="163"/>
    </location>
</feature>
<reference evidence="2 3" key="1">
    <citation type="journal article" date="2017" name="Int. J. Syst. Evol. Microbiol.">
        <title>Mucilaginibacterpsychrotolerans sp. nov., isolated from peatlands.</title>
        <authorList>
            <person name="Deng Y."/>
            <person name="Shen L."/>
            <person name="Xu B."/>
            <person name="Liu Y."/>
            <person name="Gu Z."/>
            <person name="Liu H."/>
            <person name="Zhou Y."/>
        </authorList>
    </citation>
    <scope>NUCLEOTIDE SEQUENCE [LARGE SCALE GENOMIC DNA]</scope>
    <source>
        <strain evidence="2 3">NH7-4</strain>
    </source>
</reference>
<evidence type="ECO:0000313" key="3">
    <source>
        <dbReference type="Proteomes" id="UP000297540"/>
    </source>
</evidence>
<evidence type="ECO:0000313" key="2">
    <source>
        <dbReference type="EMBL" id="TFF34422.1"/>
    </source>
</evidence>
<accession>A0A4Y8S675</accession>
<keyword evidence="3" id="KW-1185">Reference proteome</keyword>
<dbReference type="RefSeq" id="WP_133234906.1">
    <property type="nucleotide sequence ID" value="NZ_SOZE01000031.1"/>
</dbReference>
<organism evidence="2 3">
    <name type="scientific">Mucilaginibacter psychrotolerans</name>
    <dbReference type="NCBI Taxonomy" id="1524096"/>
    <lineage>
        <taxon>Bacteria</taxon>
        <taxon>Pseudomonadati</taxon>
        <taxon>Bacteroidota</taxon>
        <taxon>Sphingobacteriia</taxon>
        <taxon>Sphingobacteriales</taxon>
        <taxon>Sphingobacteriaceae</taxon>
        <taxon>Mucilaginibacter</taxon>
    </lineage>
</organism>
<comment type="caution">
    <text evidence="2">The sequence shown here is derived from an EMBL/GenBank/DDBJ whole genome shotgun (WGS) entry which is preliminary data.</text>
</comment>
<dbReference type="OrthoDB" id="670350at2"/>
<evidence type="ECO:0000256" key="1">
    <source>
        <dbReference type="SAM" id="SignalP"/>
    </source>
</evidence>
<keyword evidence="1" id="KW-0732">Signal</keyword>
<proteinExistence type="predicted"/>
<dbReference type="EMBL" id="SOZE01000031">
    <property type="protein sequence ID" value="TFF34422.1"/>
    <property type="molecule type" value="Genomic_DNA"/>
</dbReference>
<protein>
    <recommendedName>
        <fullName evidence="4">Nuclear transport factor 2 family protein</fullName>
    </recommendedName>
</protein>
<name>A0A4Y8S675_9SPHI</name>